<keyword evidence="2 5" id="KW-0812">Transmembrane</keyword>
<dbReference type="GO" id="GO:0005886">
    <property type="term" value="C:plasma membrane"/>
    <property type="evidence" value="ECO:0007669"/>
    <property type="project" value="TreeGrafter"/>
</dbReference>
<dbReference type="Gene3D" id="1.20.1250.20">
    <property type="entry name" value="MFS general substrate transporter like domains"/>
    <property type="match status" value="1"/>
</dbReference>
<feature type="transmembrane region" description="Helical" evidence="5">
    <location>
        <begin position="253"/>
        <end position="273"/>
    </location>
</feature>
<evidence type="ECO:0000313" key="7">
    <source>
        <dbReference type="EMBL" id="MDQ8936994.1"/>
    </source>
</evidence>
<evidence type="ECO:0000256" key="1">
    <source>
        <dbReference type="ARBA" id="ARBA00004141"/>
    </source>
</evidence>
<feature type="transmembrane region" description="Helical" evidence="5">
    <location>
        <begin position="285"/>
        <end position="307"/>
    </location>
</feature>
<evidence type="ECO:0000256" key="4">
    <source>
        <dbReference type="ARBA" id="ARBA00023136"/>
    </source>
</evidence>
<dbReference type="InterPro" id="IPR036259">
    <property type="entry name" value="MFS_trans_sf"/>
</dbReference>
<feature type="transmembrane region" description="Helical" evidence="5">
    <location>
        <begin position="319"/>
        <end position="337"/>
    </location>
</feature>
<dbReference type="GO" id="GO:0046943">
    <property type="term" value="F:carboxylic acid transmembrane transporter activity"/>
    <property type="evidence" value="ECO:0007669"/>
    <property type="project" value="TreeGrafter"/>
</dbReference>
<feature type="transmembrane region" description="Helical" evidence="5">
    <location>
        <begin position="86"/>
        <end position="106"/>
    </location>
</feature>
<name>A0AAW8JAY1_9GAMM</name>
<feature type="transmembrane region" description="Helical" evidence="5">
    <location>
        <begin position="343"/>
        <end position="365"/>
    </location>
</feature>
<keyword evidence="4 5" id="KW-0472">Membrane</keyword>
<dbReference type="PANTHER" id="PTHR23508">
    <property type="entry name" value="CARBOXYLIC ACID TRANSPORTER PROTEIN HOMOLOG"/>
    <property type="match status" value="1"/>
</dbReference>
<dbReference type="PROSITE" id="PS50850">
    <property type="entry name" value="MFS"/>
    <property type="match status" value="1"/>
</dbReference>
<dbReference type="SUPFAM" id="SSF103473">
    <property type="entry name" value="MFS general substrate transporter"/>
    <property type="match status" value="1"/>
</dbReference>
<protein>
    <submittedName>
        <fullName evidence="7">MFS transporter</fullName>
    </submittedName>
</protein>
<reference evidence="7" key="1">
    <citation type="submission" date="2023-08" db="EMBL/GenBank/DDBJ databases">
        <title>Emergence of clinically-relevant ST2 carbapenem-resistant Acinetobacter baumannii strains in hospital sewages in Zhejiang, East of China.</title>
        <authorList>
            <person name="Kaichao C."/>
            <person name="Zhang R."/>
        </authorList>
    </citation>
    <scope>NUCLEOTIDE SEQUENCE</scope>
    <source>
        <strain evidence="7">M-RB-37</strain>
    </source>
</reference>
<evidence type="ECO:0000256" key="2">
    <source>
        <dbReference type="ARBA" id="ARBA00022692"/>
    </source>
</evidence>
<keyword evidence="3 5" id="KW-1133">Transmembrane helix</keyword>
<dbReference type="InterPro" id="IPR020846">
    <property type="entry name" value="MFS_dom"/>
</dbReference>
<evidence type="ECO:0000256" key="5">
    <source>
        <dbReference type="SAM" id="Phobius"/>
    </source>
</evidence>
<dbReference type="PANTHER" id="PTHR23508:SF10">
    <property type="entry name" value="CARBOXYLIC ACID TRANSPORTER PROTEIN HOMOLOG"/>
    <property type="match status" value="1"/>
</dbReference>
<comment type="caution">
    <text evidence="7">The sequence shown here is derived from an EMBL/GenBank/DDBJ whole genome shotgun (WGS) entry which is preliminary data.</text>
</comment>
<evidence type="ECO:0000256" key="3">
    <source>
        <dbReference type="ARBA" id="ARBA00022989"/>
    </source>
</evidence>
<dbReference type="AlphaFoldDB" id="A0AAW8JAY1"/>
<dbReference type="Proteomes" id="UP001243844">
    <property type="component" value="Unassembled WGS sequence"/>
</dbReference>
<feature type="transmembrane region" description="Helical" evidence="5">
    <location>
        <begin position="53"/>
        <end position="74"/>
    </location>
</feature>
<dbReference type="RefSeq" id="WP_308980670.1">
    <property type="nucleotide sequence ID" value="NZ_JAVIDL010000042.1"/>
</dbReference>
<feature type="transmembrane region" description="Helical" evidence="5">
    <location>
        <begin position="385"/>
        <end position="405"/>
    </location>
</feature>
<feature type="transmembrane region" description="Helical" evidence="5">
    <location>
        <begin position="112"/>
        <end position="132"/>
    </location>
</feature>
<evidence type="ECO:0000259" key="6">
    <source>
        <dbReference type="PROSITE" id="PS50850"/>
    </source>
</evidence>
<dbReference type="EMBL" id="JAVIDL010000042">
    <property type="protein sequence ID" value="MDQ8936994.1"/>
    <property type="molecule type" value="Genomic_DNA"/>
</dbReference>
<dbReference type="Pfam" id="PF07690">
    <property type="entry name" value="MFS_1"/>
    <property type="match status" value="1"/>
</dbReference>
<dbReference type="CDD" id="cd17365">
    <property type="entry name" value="MFS_PcaK_like"/>
    <property type="match status" value="1"/>
</dbReference>
<feature type="transmembrane region" description="Helical" evidence="5">
    <location>
        <begin position="411"/>
        <end position="428"/>
    </location>
</feature>
<feature type="domain" description="Major facilitator superfamily (MFS) profile" evidence="6">
    <location>
        <begin position="22"/>
        <end position="433"/>
    </location>
</feature>
<accession>A0AAW8JAY1</accession>
<comment type="subcellular location">
    <subcellularLocation>
        <location evidence="1">Membrane</location>
        <topology evidence="1">Multi-pass membrane protein</topology>
    </subcellularLocation>
</comment>
<proteinExistence type="predicted"/>
<feature type="transmembrane region" description="Helical" evidence="5">
    <location>
        <begin position="22"/>
        <end position="47"/>
    </location>
</feature>
<dbReference type="InterPro" id="IPR011701">
    <property type="entry name" value="MFS"/>
</dbReference>
<evidence type="ECO:0000313" key="8">
    <source>
        <dbReference type="Proteomes" id="UP001243844"/>
    </source>
</evidence>
<organism evidence="7 8">
    <name type="scientific">Acinetobacter rudis</name>
    <dbReference type="NCBI Taxonomy" id="632955"/>
    <lineage>
        <taxon>Bacteria</taxon>
        <taxon>Pseudomonadati</taxon>
        <taxon>Pseudomonadota</taxon>
        <taxon>Gammaproteobacteria</taxon>
        <taxon>Moraxellales</taxon>
        <taxon>Moraxellaceae</taxon>
        <taxon>Acinetobacter</taxon>
    </lineage>
</organism>
<feature type="transmembrane region" description="Helical" evidence="5">
    <location>
        <begin position="176"/>
        <end position="195"/>
    </location>
</feature>
<gene>
    <name evidence="7" type="ORF">RFH47_14825</name>
</gene>
<sequence length="435" mass="46884">MQYIDVQQNIDSAPLSLFHYKVLFWCFLIIVIDGYDIAIAGAALPSIMSDMGVTAATAGFMASSAMFGMMFGAISGGILSEKIGRVKTIVICVFIFSLFTALAGFTHDPVTFSILRFIAGLGIGGVLPNIIAQMTEFSPKKLRSFLTTLMFSGYAVGGIVAALIGKQFIAQFGWQIVFFVAAAPLITIPFLLKFMPESISFLMKKDSEHEIKNTLKHINPDFNMHPEAKIAKVETSTSTAAPVARLFQDGRGFSTLMFWVAYFTGLFMMYALSTWLTKLMSMSGYSLGSALSFVIALNVGAVIGANLGGWLADKFNIKWVLVIMYALGSVFLFGMTFKLSTELLYILIACVGACTTGAQLIVYAYTGQFYPGDIRSTGIGAASSVGRLGAICAPLIIGYIVMLNLPLQQNFLVIASAGIIGAIALAFINHHRSAN</sequence>
<feature type="transmembrane region" description="Helical" evidence="5">
    <location>
        <begin position="144"/>
        <end position="164"/>
    </location>
</feature>